<accession>A0A5J4RWK1</accession>
<protein>
    <recommendedName>
        <fullName evidence="3">SoxR reducing system protein RseC</fullName>
    </recommendedName>
</protein>
<sequence length="143" mass="15984">MINTIEHQGIVENTDEARIRVKIIQTSACFSCSAKGYCLSTDSKEKIIEIDKADTIYKVGDRVIVTGATSVGMRAVWIAFVIPFFVLVASLFAFMAVTGGDELFAASLSLSLLIPYFIILRIKRNYLRKKLLFTIQHDKTTDL</sequence>
<dbReference type="Pfam" id="PF04246">
    <property type="entry name" value="RseC_MucC"/>
    <property type="match status" value="1"/>
</dbReference>
<name>A0A5J4RWK1_9ZZZZ</name>
<gene>
    <name evidence="2" type="ORF">EZS27_013779</name>
</gene>
<feature type="transmembrane region" description="Helical" evidence="1">
    <location>
        <begin position="75"/>
        <end position="97"/>
    </location>
</feature>
<dbReference type="EMBL" id="SNRY01000636">
    <property type="protein sequence ID" value="KAA6338184.1"/>
    <property type="molecule type" value="Genomic_DNA"/>
</dbReference>
<reference evidence="2" key="1">
    <citation type="submission" date="2019-03" db="EMBL/GenBank/DDBJ databases">
        <title>Single cell metagenomics reveals metabolic interactions within the superorganism composed of flagellate Streblomastix strix and complex community of Bacteroidetes bacteria on its surface.</title>
        <authorList>
            <person name="Treitli S.C."/>
            <person name="Kolisko M."/>
            <person name="Husnik F."/>
            <person name="Keeling P."/>
            <person name="Hampl V."/>
        </authorList>
    </citation>
    <scope>NUCLEOTIDE SEQUENCE</scope>
    <source>
        <strain evidence="2">STM</strain>
    </source>
</reference>
<evidence type="ECO:0000313" key="2">
    <source>
        <dbReference type="EMBL" id="KAA6338184.1"/>
    </source>
</evidence>
<keyword evidence="1" id="KW-0812">Transmembrane</keyword>
<organism evidence="2">
    <name type="scientific">termite gut metagenome</name>
    <dbReference type="NCBI Taxonomy" id="433724"/>
    <lineage>
        <taxon>unclassified sequences</taxon>
        <taxon>metagenomes</taxon>
        <taxon>organismal metagenomes</taxon>
    </lineage>
</organism>
<keyword evidence="1" id="KW-0472">Membrane</keyword>
<evidence type="ECO:0000256" key="1">
    <source>
        <dbReference type="SAM" id="Phobius"/>
    </source>
</evidence>
<keyword evidence="1" id="KW-1133">Transmembrane helix</keyword>
<dbReference type="AlphaFoldDB" id="A0A5J4RWK1"/>
<feature type="transmembrane region" description="Helical" evidence="1">
    <location>
        <begin position="103"/>
        <end position="122"/>
    </location>
</feature>
<evidence type="ECO:0008006" key="3">
    <source>
        <dbReference type="Google" id="ProtNLM"/>
    </source>
</evidence>
<comment type="caution">
    <text evidence="2">The sequence shown here is derived from an EMBL/GenBank/DDBJ whole genome shotgun (WGS) entry which is preliminary data.</text>
</comment>
<proteinExistence type="predicted"/>